<evidence type="ECO:0000313" key="8">
    <source>
        <dbReference type="Proteomes" id="UP000238589"/>
    </source>
</evidence>
<feature type="domain" description="Nitroreductase" evidence="6">
    <location>
        <begin position="57"/>
        <end position="220"/>
    </location>
</feature>
<dbReference type="AlphaFoldDB" id="A0A2S9K5S0"/>
<evidence type="ECO:0000256" key="3">
    <source>
        <dbReference type="ARBA" id="ARBA00023002"/>
    </source>
</evidence>
<dbReference type="Pfam" id="PF00881">
    <property type="entry name" value="Nitroreductase"/>
    <property type="match status" value="1"/>
</dbReference>
<dbReference type="Gene3D" id="3.40.109.10">
    <property type="entry name" value="NADH Oxidase"/>
    <property type="match status" value="1"/>
</dbReference>
<evidence type="ECO:0000256" key="5">
    <source>
        <dbReference type="SAM" id="SignalP"/>
    </source>
</evidence>
<dbReference type="EMBL" id="PVLQ01000023">
    <property type="protein sequence ID" value="PRD65809.1"/>
    <property type="molecule type" value="Genomic_DNA"/>
</dbReference>
<dbReference type="SUPFAM" id="SSF55469">
    <property type="entry name" value="FMN-dependent nitroreductase-like"/>
    <property type="match status" value="1"/>
</dbReference>
<name>A0A2S9K5S0_9BURK</name>
<dbReference type="PANTHER" id="PTHR23026">
    <property type="entry name" value="NADPH NITROREDUCTASE"/>
    <property type="match status" value="1"/>
</dbReference>
<organism evidence="7 8">
    <name type="scientific">Malikia granosa</name>
    <dbReference type="NCBI Taxonomy" id="263067"/>
    <lineage>
        <taxon>Bacteria</taxon>
        <taxon>Pseudomonadati</taxon>
        <taxon>Pseudomonadota</taxon>
        <taxon>Betaproteobacteria</taxon>
        <taxon>Burkholderiales</taxon>
        <taxon>Comamonadaceae</taxon>
        <taxon>Malikia</taxon>
    </lineage>
</organism>
<dbReference type="Proteomes" id="UP000238589">
    <property type="component" value="Unassembled WGS sequence"/>
</dbReference>
<evidence type="ECO:0000313" key="7">
    <source>
        <dbReference type="EMBL" id="PRD65809.1"/>
    </source>
</evidence>
<keyword evidence="1" id="KW-0285">Flavoprotein</keyword>
<dbReference type="InterPro" id="IPR029479">
    <property type="entry name" value="Nitroreductase"/>
</dbReference>
<dbReference type="NCBIfam" id="TIGR02476">
    <property type="entry name" value="BluB"/>
    <property type="match status" value="1"/>
</dbReference>
<keyword evidence="2" id="KW-0288">FMN</keyword>
<feature type="region of interest" description="Disordered" evidence="4">
    <location>
        <begin position="267"/>
        <end position="287"/>
    </location>
</feature>
<reference evidence="7 8" key="1">
    <citation type="submission" date="2018-03" db="EMBL/GenBank/DDBJ databases">
        <title>Comparative genomics illustrates the genes involved in a hyperalkaliphilic mechanisms of Serpentinomonas isolated from highly-alkaline calcium-rich serpentinized springs.</title>
        <authorList>
            <person name="Suzuki S."/>
            <person name="Ishii S."/>
            <person name="Walworth N."/>
            <person name="Bird L."/>
            <person name="Kuenen J.G."/>
            <person name="Nealson K.H."/>
        </authorList>
    </citation>
    <scope>NUCLEOTIDE SEQUENCE [LARGE SCALE GENOMIC DNA]</scope>
    <source>
        <strain evidence="7 8">P1</strain>
    </source>
</reference>
<feature type="compositionally biased region" description="Polar residues" evidence="4">
    <location>
        <begin position="278"/>
        <end position="287"/>
    </location>
</feature>
<dbReference type="OrthoDB" id="9773807at2"/>
<dbReference type="InterPro" id="IPR012825">
    <property type="entry name" value="BluB"/>
</dbReference>
<keyword evidence="3" id="KW-0560">Oxidoreductase</keyword>
<keyword evidence="5" id="KW-0732">Signal</keyword>
<dbReference type="InterPro" id="IPR050627">
    <property type="entry name" value="Nitroreductase/BluB"/>
</dbReference>
<keyword evidence="8" id="KW-1185">Reference proteome</keyword>
<sequence length="287" mass="30685">MSKLPSPAVAVGAAAVGATAGAADAAVADVTDRTDAAAAWSQQAFAPEARAAVYRAILERRDMRHFSGGSVDPETLRRLLTAAHHAPSVGFMQPWRFIRVQDRSLREQLHAAVERERLETARALGQRADEFMRLKVEGLLDAAELLAVCLADGRERHVFGRRTLPQMDLASASCAIQNLWLAARAEGLGMGWVSLFDPAEVAALLGLPPGAEPIALLCLGPVHEFYEQPMLQQQGWARRQPLGELVFDQRWGQASALFDPVDPLASSTPADLAVSPAAGSSGQGQPA</sequence>
<accession>A0A2S9K5S0</accession>
<evidence type="ECO:0000256" key="2">
    <source>
        <dbReference type="ARBA" id="ARBA00022643"/>
    </source>
</evidence>
<dbReference type="InterPro" id="IPR000415">
    <property type="entry name" value="Nitroreductase-like"/>
</dbReference>
<evidence type="ECO:0000256" key="1">
    <source>
        <dbReference type="ARBA" id="ARBA00022630"/>
    </source>
</evidence>
<comment type="caution">
    <text evidence="7">The sequence shown here is derived from an EMBL/GenBank/DDBJ whole genome shotgun (WGS) entry which is preliminary data.</text>
</comment>
<dbReference type="PANTHER" id="PTHR23026:SF90">
    <property type="entry name" value="IODOTYROSINE DEIODINASE 1"/>
    <property type="match status" value="1"/>
</dbReference>
<dbReference type="GO" id="GO:0016491">
    <property type="term" value="F:oxidoreductase activity"/>
    <property type="evidence" value="ECO:0007669"/>
    <property type="project" value="UniProtKB-KW"/>
</dbReference>
<feature type="signal peptide" evidence="5">
    <location>
        <begin position="1"/>
        <end position="25"/>
    </location>
</feature>
<proteinExistence type="predicted"/>
<feature type="chain" id="PRO_5015765886" evidence="5">
    <location>
        <begin position="26"/>
        <end position="287"/>
    </location>
</feature>
<gene>
    <name evidence="7" type="primary">bluB</name>
    <name evidence="7" type="ORF">C6P64_06805</name>
</gene>
<evidence type="ECO:0000259" key="6">
    <source>
        <dbReference type="Pfam" id="PF00881"/>
    </source>
</evidence>
<protein>
    <submittedName>
        <fullName evidence="7">5,6-dimethylbenzimidazole synthase</fullName>
    </submittedName>
</protein>
<evidence type="ECO:0000256" key="4">
    <source>
        <dbReference type="SAM" id="MobiDB-lite"/>
    </source>
</evidence>